<proteinExistence type="predicted"/>
<gene>
    <name evidence="7" type="ORF">AOX59_18170</name>
</gene>
<feature type="transmembrane region" description="Helical" evidence="5">
    <location>
        <begin position="178"/>
        <end position="200"/>
    </location>
</feature>
<protein>
    <submittedName>
        <fullName evidence="7">ABC transporter</fullName>
    </submittedName>
</protein>
<dbReference type="InterPro" id="IPR013525">
    <property type="entry name" value="ABC2_TM"/>
</dbReference>
<feature type="transmembrane region" description="Helical" evidence="5">
    <location>
        <begin position="59"/>
        <end position="82"/>
    </location>
</feature>
<keyword evidence="2 5" id="KW-0812">Transmembrane</keyword>
<name>A0A0U4FNV0_9BACI</name>
<evidence type="ECO:0000313" key="7">
    <source>
        <dbReference type="EMBL" id="ALX50334.1"/>
    </source>
</evidence>
<evidence type="ECO:0000256" key="3">
    <source>
        <dbReference type="ARBA" id="ARBA00022989"/>
    </source>
</evidence>
<keyword evidence="4 5" id="KW-0472">Membrane</keyword>
<keyword evidence="8" id="KW-1185">Reference proteome</keyword>
<dbReference type="PANTHER" id="PTHR43229">
    <property type="entry name" value="NODULATION PROTEIN J"/>
    <property type="match status" value="1"/>
</dbReference>
<feature type="domain" description="ABC-2 type transporter transmembrane" evidence="6">
    <location>
        <begin position="55"/>
        <end position="239"/>
    </location>
</feature>
<comment type="subcellular location">
    <subcellularLocation>
        <location evidence="1">Membrane</location>
        <topology evidence="1">Multi-pass membrane protein</topology>
    </subcellularLocation>
</comment>
<evidence type="ECO:0000313" key="8">
    <source>
        <dbReference type="Proteomes" id="UP000050331"/>
    </source>
</evidence>
<dbReference type="InterPro" id="IPR051784">
    <property type="entry name" value="Nod_factor_ABC_transporter"/>
</dbReference>
<dbReference type="KEGG" id="lao:AOX59_18170"/>
<reference evidence="7 8" key="1">
    <citation type="submission" date="2016-01" db="EMBL/GenBank/DDBJ databases">
        <title>Complete genome sequence of strain Lentibacillus amyloliquefaciens LAM0015T isolated from saline sediment.</title>
        <authorList>
            <person name="Wang J.-L."/>
            <person name="He M.-X."/>
        </authorList>
    </citation>
    <scope>NUCLEOTIDE SEQUENCE [LARGE SCALE GENOMIC DNA]</scope>
    <source>
        <strain evidence="7 8">LAM0015</strain>
    </source>
</reference>
<organism evidence="7 8">
    <name type="scientific">Lentibacillus amyloliquefaciens</name>
    <dbReference type="NCBI Taxonomy" id="1472767"/>
    <lineage>
        <taxon>Bacteria</taxon>
        <taxon>Bacillati</taxon>
        <taxon>Bacillota</taxon>
        <taxon>Bacilli</taxon>
        <taxon>Bacillales</taxon>
        <taxon>Bacillaceae</taxon>
        <taxon>Lentibacillus</taxon>
    </lineage>
</organism>
<evidence type="ECO:0000256" key="2">
    <source>
        <dbReference type="ARBA" id="ARBA00022692"/>
    </source>
</evidence>
<dbReference type="Proteomes" id="UP000050331">
    <property type="component" value="Chromosome"/>
</dbReference>
<dbReference type="RefSeq" id="WP_068447739.1">
    <property type="nucleotide sequence ID" value="NZ_CP013862.1"/>
</dbReference>
<evidence type="ECO:0000259" key="6">
    <source>
        <dbReference type="Pfam" id="PF12698"/>
    </source>
</evidence>
<feature type="transmembrane region" description="Helical" evidence="5">
    <location>
        <begin position="140"/>
        <end position="166"/>
    </location>
</feature>
<keyword evidence="3 5" id="KW-1133">Transmembrane helix</keyword>
<feature type="transmembrane region" description="Helical" evidence="5">
    <location>
        <begin position="27"/>
        <end position="47"/>
    </location>
</feature>
<dbReference type="Pfam" id="PF12698">
    <property type="entry name" value="ABC2_membrane_3"/>
    <property type="match status" value="1"/>
</dbReference>
<feature type="transmembrane region" description="Helical" evidence="5">
    <location>
        <begin position="224"/>
        <end position="245"/>
    </location>
</feature>
<dbReference type="GO" id="GO:0140359">
    <property type="term" value="F:ABC-type transporter activity"/>
    <property type="evidence" value="ECO:0007669"/>
    <property type="project" value="InterPro"/>
</dbReference>
<dbReference type="PANTHER" id="PTHR43229:SF2">
    <property type="entry name" value="NODULATION PROTEIN J"/>
    <property type="match status" value="1"/>
</dbReference>
<dbReference type="AlphaFoldDB" id="A0A0U4FNV0"/>
<dbReference type="OrthoDB" id="9815972at2"/>
<feature type="transmembrane region" description="Helical" evidence="5">
    <location>
        <begin position="103"/>
        <end position="128"/>
    </location>
</feature>
<dbReference type="EMBL" id="CP013862">
    <property type="protein sequence ID" value="ALX50334.1"/>
    <property type="molecule type" value="Genomic_DNA"/>
</dbReference>
<dbReference type="STRING" id="1472767.AOX59_18170"/>
<evidence type="ECO:0000256" key="5">
    <source>
        <dbReference type="SAM" id="Phobius"/>
    </source>
</evidence>
<evidence type="ECO:0000256" key="1">
    <source>
        <dbReference type="ARBA" id="ARBA00004141"/>
    </source>
</evidence>
<evidence type="ECO:0000256" key="4">
    <source>
        <dbReference type="ARBA" id="ARBA00023136"/>
    </source>
</evidence>
<sequence>MTTFWNVVRVNTMMEYIELKRYKANTISLLLTFYIIFVAMMFGIQVIGDPAQAGTNTQYVIVNYIFWYFGMMTLQSIGWTISDEAMKGTLEQLFMSPVKPWKILLSRLLGTIVNHFVLVVGLLFLSMATAGEWLNLNPVSIFPILLLTLAGMIGTSFIVAGMALIFKQINSFLQILQFIVAGLTFVPLSVAPYMVAAPFVKGVDMTRQIMINGYTLADFTMGDYAWLIGNTIVYGLIGFTFYMACEKHAMQKGLLGHY</sequence>
<dbReference type="GO" id="GO:0016020">
    <property type="term" value="C:membrane"/>
    <property type="evidence" value="ECO:0007669"/>
    <property type="project" value="UniProtKB-SubCell"/>
</dbReference>
<accession>A0A0U4FNV0</accession>